<dbReference type="Proteomes" id="UP000887572">
    <property type="component" value="Unplaced"/>
</dbReference>
<accession>A0A914HSW4</accession>
<evidence type="ECO:0000313" key="2">
    <source>
        <dbReference type="Proteomes" id="UP000887572"/>
    </source>
</evidence>
<dbReference type="AlphaFoldDB" id="A0A914HSW4"/>
<proteinExistence type="predicted"/>
<keyword evidence="2" id="KW-1185">Reference proteome</keyword>
<sequence length="347" mass="40100">MSDNPKKVEKQMKRILISDDVLFGVFAFCDPFVLGLKFALISDRFDRLVDAHFKLKEWSLGNLHIGRAIDGEDAEIVNRFGTEMDDRGLPSPQVPLPAKVTGFERIDINCIDQSVIDFLQNIRRLFKPKKANLSIRIGDNQKLSLEIIWHRIWPLINKNICVISVDYAELVRLRRFSPAILGDCAKLRVIHSDYVFPEFPADDSAGASSGQAVAKWLHTPRGDGLPKVLGCRLLLERMVQLKQEFFKSTDSFNFIIYFTAAYIVPFELQNNLTAERLVCRRIAQNLWLLVRCPIERDEDKWAKWEKEATEWDWCPWNYIYINVKDRDIGDGMLDTNEGPSEPKKRKN</sequence>
<evidence type="ECO:0000313" key="3">
    <source>
        <dbReference type="WBParaSite" id="Gr19_v10_g3661.t1"/>
    </source>
</evidence>
<keyword evidence="1" id="KW-1133">Transmembrane helix</keyword>
<reference evidence="3" key="1">
    <citation type="submission" date="2022-11" db="UniProtKB">
        <authorList>
            <consortium name="WormBaseParasite"/>
        </authorList>
    </citation>
    <scope>IDENTIFICATION</scope>
</reference>
<protein>
    <submittedName>
        <fullName evidence="3">F-box domain-containing protein</fullName>
    </submittedName>
</protein>
<keyword evidence="1" id="KW-0812">Transmembrane</keyword>
<organism evidence="2 3">
    <name type="scientific">Globodera rostochiensis</name>
    <name type="common">Golden nematode worm</name>
    <name type="synonym">Heterodera rostochiensis</name>
    <dbReference type="NCBI Taxonomy" id="31243"/>
    <lineage>
        <taxon>Eukaryota</taxon>
        <taxon>Metazoa</taxon>
        <taxon>Ecdysozoa</taxon>
        <taxon>Nematoda</taxon>
        <taxon>Chromadorea</taxon>
        <taxon>Rhabditida</taxon>
        <taxon>Tylenchina</taxon>
        <taxon>Tylenchomorpha</taxon>
        <taxon>Tylenchoidea</taxon>
        <taxon>Heteroderidae</taxon>
        <taxon>Heteroderinae</taxon>
        <taxon>Globodera</taxon>
    </lineage>
</organism>
<name>A0A914HSW4_GLORO</name>
<dbReference type="WBParaSite" id="Gr19_v10_g3661.t1">
    <property type="protein sequence ID" value="Gr19_v10_g3661.t1"/>
    <property type="gene ID" value="Gr19_v10_g3661"/>
</dbReference>
<feature type="transmembrane region" description="Helical" evidence="1">
    <location>
        <begin position="21"/>
        <end position="40"/>
    </location>
</feature>
<keyword evidence="1" id="KW-0472">Membrane</keyword>
<evidence type="ECO:0000256" key="1">
    <source>
        <dbReference type="SAM" id="Phobius"/>
    </source>
</evidence>